<dbReference type="AlphaFoldDB" id="A0A554LW77"/>
<feature type="transmembrane region" description="Helical" evidence="1">
    <location>
        <begin position="52"/>
        <end position="70"/>
    </location>
</feature>
<evidence type="ECO:0000313" key="2">
    <source>
        <dbReference type="EMBL" id="TSC97115.1"/>
    </source>
</evidence>
<dbReference type="EMBL" id="VMGL01000014">
    <property type="protein sequence ID" value="TSC97115.1"/>
    <property type="molecule type" value="Genomic_DNA"/>
</dbReference>
<organism evidence="2 3">
    <name type="scientific">Candidatus Berkelbacteria bacterium Licking1014_2</name>
    <dbReference type="NCBI Taxonomy" id="2017146"/>
    <lineage>
        <taxon>Bacteria</taxon>
        <taxon>Candidatus Berkelbacteria</taxon>
    </lineage>
</organism>
<keyword evidence="1" id="KW-0812">Transmembrane</keyword>
<keyword evidence="1" id="KW-0472">Membrane</keyword>
<sequence length="172" mass="20898">MNEEWHLNEYRLLRREMISRIKFLHQTLSFSIILQIALLMFGYYLSIQGKDIVLYLLLIPVLMNFLTFNYQSNQMSLEAIGKYIHEALRPQIKKEFKKDVWQWEQYFSNHKSFYKYEAWLKILPLLLPNVIPIIILIEQMPLDWRGIVILIFDFLLLLIVAANFRYKLRRVK</sequence>
<comment type="caution">
    <text evidence="2">The sequence shown here is derived from an EMBL/GenBank/DDBJ whole genome shotgun (WGS) entry which is preliminary data.</text>
</comment>
<reference evidence="2 3" key="1">
    <citation type="submission" date="2017-07" db="EMBL/GenBank/DDBJ databases">
        <title>Mechanisms for carbon and nitrogen cycling indicate functional differentiation within the Candidate Phyla Radiation.</title>
        <authorList>
            <person name="Danczak R.E."/>
            <person name="Johnston M.D."/>
            <person name="Kenah C."/>
            <person name="Slattery M."/>
            <person name="Wrighton K.C."/>
            <person name="Wilkins M.J."/>
        </authorList>
    </citation>
    <scope>NUCLEOTIDE SEQUENCE [LARGE SCALE GENOMIC DNA]</scope>
    <source>
        <strain evidence="2">Licking1014_2</strain>
    </source>
</reference>
<evidence type="ECO:0000313" key="3">
    <source>
        <dbReference type="Proteomes" id="UP000318711"/>
    </source>
</evidence>
<evidence type="ECO:0000256" key="1">
    <source>
        <dbReference type="SAM" id="Phobius"/>
    </source>
</evidence>
<feature type="transmembrane region" description="Helical" evidence="1">
    <location>
        <begin position="144"/>
        <end position="164"/>
    </location>
</feature>
<protein>
    <submittedName>
        <fullName evidence="2">Uncharacterized protein</fullName>
    </submittedName>
</protein>
<keyword evidence="1" id="KW-1133">Transmembrane helix</keyword>
<dbReference type="Proteomes" id="UP000318711">
    <property type="component" value="Unassembled WGS sequence"/>
</dbReference>
<feature type="transmembrane region" description="Helical" evidence="1">
    <location>
        <begin position="23"/>
        <end position="46"/>
    </location>
</feature>
<gene>
    <name evidence="2" type="ORF">CEN88_169</name>
</gene>
<accession>A0A554LW77</accession>
<proteinExistence type="predicted"/>
<name>A0A554LW77_9BACT</name>
<feature type="transmembrane region" description="Helical" evidence="1">
    <location>
        <begin position="118"/>
        <end position="138"/>
    </location>
</feature>